<evidence type="ECO:0000256" key="1">
    <source>
        <dbReference type="ARBA" id="ARBA00004123"/>
    </source>
</evidence>
<evidence type="ECO:0000256" key="3">
    <source>
        <dbReference type="ARBA" id="ARBA00019612"/>
    </source>
</evidence>
<gene>
    <name evidence="8" type="primary">MED18</name>
    <name evidence="9" type="ORF">K461DRAFT_269997</name>
</gene>
<evidence type="ECO:0000256" key="2">
    <source>
        <dbReference type="ARBA" id="ARBA00009814"/>
    </source>
</evidence>
<dbReference type="OrthoDB" id="5348092at2759"/>
<comment type="subunit">
    <text evidence="8">Component of the Mediator complex.</text>
</comment>
<accession>A0A9P4IZK5</accession>
<evidence type="ECO:0000256" key="4">
    <source>
        <dbReference type="ARBA" id="ARBA00023015"/>
    </source>
</evidence>
<sequence length="241" mass="26714">MHSLSLYAQIPSSRHTQALNILAGISGTQPRETYSHTLIYAPLRAATDPNVISKKSNAAGQQQQQQLSYVQLESEVTQADFGSNSGTVHDFTITTQDTPEPETRNLVLRRVTTEPEHLSQDDAKARFSQGSKYKFITDFVQEGHVLVHNDVILRLRRVLCFKPATGAAGLDRAEMPPLSELVLLDASGAWMLEATVRVEDRSKTALVRAASDQLQALRTELRGAIELRVPERLAMITRVRA</sequence>
<dbReference type="PANTHER" id="PTHR13321">
    <property type="entry name" value="MEDIATOR OF RNA POLYMERASE II TRANSCRIPTION, SUBUNIT 18"/>
    <property type="match status" value="1"/>
</dbReference>
<reference evidence="9" key="1">
    <citation type="journal article" date="2020" name="Stud. Mycol.">
        <title>101 Dothideomycetes genomes: a test case for predicting lifestyles and emergence of pathogens.</title>
        <authorList>
            <person name="Haridas S."/>
            <person name="Albert R."/>
            <person name="Binder M."/>
            <person name="Bloem J."/>
            <person name="Labutti K."/>
            <person name="Salamov A."/>
            <person name="Andreopoulos B."/>
            <person name="Baker S."/>
            <person name="Barry K."/>
            <person name="Bills G."/>
            <person name="Bluhm B."/>
            <person name="Cannon C."/>
            <person name="Castanera R."/>
            <person name="Culley D."/>
            <person name="Daum C."/>
            <person name="Ezra D."/>
            <person name="Gonzalez J."/>
            <person name="Henrissat B."/>
            <person name="Kuo A."/>
            <person name="Liang C."/>
            <person name="Lipzen A."/>
            <person name="Lutzoni F."/>
            <person name="Magnuson J."/>
            <person name="Mondo S."/>
            <person name="Nolan M."/>
            <person name="Ohm R."/>
            <person name="Pangilinan J."/>
            <person name="Park H.-J."/>
            <person name="Ramirez L."/>
            <person name="Alfaro M."/>
            <person name="Sun H."/>
            <person name="Tritt A."/>
            <person name="Yoshinaga Y."/>
            <person name="Zwiers L.-H."/>
            <person name="Turgeon B."/>
            <person name="Goodwin S."/>
            <person name="Spatafora J."/>
            <person name="Crous P."/>
            <person name="Grigoriev I."/>
        </authorList>
    </citation>
    <scope>NUCLEOTIDE SEQUENCE</scope>
    <source>
        <strain evidence="9">CBS 260.36</strain>
    </source>
</reference>
<evidence type="ECO:0000313" key="9">
    <source>
        <dbReference type="EMBL" id="KAF2150565.1"/>
    </source>
</evidence>
<evidence type="ECO:0000313" key="10">
    <source>
        <dbReference type="Proteomes" id="UP000799439"/>
    </source>
</evidence>
<comment type="subcellular location">
    <subcellularLocation>
        <location evidence="1 8">Nucleus</location>
    </subcellularLocation>
</comment>
<keyword evidence="8" id="KW-0010">Activator</keyword>
<dbReference type="GO" id="GO:0003712">
    <property type="term" value="F:transcription coregulator activity"/>
    <property type="evidence" value="ECO:0007669"/>
    <property type="project" value="InterPro"/>
</dbReference>
<dbReference type="Gene3D" id="2.40.320.10">
    <property type="entry name" value="Hypothetical Protein Pfu-838710-001"/>
    <property type="match status" value="1"/>
</dbReference>
<name>A0A9P4IZK5_9PEZI</name>
<dbReference type="Proteomes" id="UP000799439">
    <property type="component" value="Unassembled WGS sequence"/>
</dbReference>
<keyword evidence="5 8" id="KW-0804">Transcription</keyword>
<evidence type="ECO:0000256" key="5">
    <source>
        <dbReference type="ARBA" id="ARBA00023163"/>
    </source>
</evidence>
<keyword evidence="4 8" id="KW-0805">Transcription regulation</keyword>
<protein>
    <recommendedName>
        <fullName evidence="3 8">Mediator of RNA polymerase II transcription subunit 18</fullName>
    </recommendedName>
    <alternativeName>
        <fullName evidence="7 8">Mediator complex subunit 18</fullName>
    </alternativeName>
</protein>
<keyword evidence="10" id="KW-1185">Reference proteome</keyword>
<organism evidence="9 10">
    <name type="scientific">Myriangium duriaei CBS 260.36</name>
    <dbReference type="NCBI Taxonomy" id="1168546"/>
    <lineage>
        <taxon>Eukaryota</taxon>
        <taxon>Fungi</taxon>
        <taxon>Dikarya</taxon>
        <taxon>Ascomycota</taxon>
        <taxon>Pezizomycotina</taxon>
        <taxon>Dothideomycetes</taxon>
        <taxon>Dothideomycetidae</taxon>
        <taxon>Myriangiales</taxon>
        <taxon>Myriangiaceae</taxon>
        <taxon>Myriangium</taxon>
    </lineage>
</organism>
<dbReference type="GO" id="GO:0016592">
    <property type="term" value="C:mediator complex"/>
    <property type="evidence" value="ECO:0007669"/>
    <property type="project" value="InterPro"/>
</dbReference>
<evidence type="ECO:0000256" key="6">
    <source>
        <dbReference type="ARBA" id="ARBA00023242"/>
    </source>
</evidence>
<evidence type="ECO:0000256" key="7">
    <source>
        <dbReference type="ARBA" id="ARBA00032012"/>
    </source>
</evidence>
<dbReference type="PANTHER" id="PTHR13321:SF2">
    <property type="entry name" value="MEDIATOR OF RNA POLYMERASE II TRANSCRIPTION SUBUNIT 18"/>
    <property type="match status" value="1"/>
</dbReference>
<comment type="function">
    <text evidence="8">Component of the Mediator complex, a coactivator involved in the regulated transcription of nearly all RNA polymerase II-dependent genes. Mediator functions as a bridge to convey information from gene-specific regulatory proteins to the basal RNA polymerase II transcription machinery. Mediator is recruited to promoters by direct interactions with regulatory proteins and serves as a scaffold for the assembly of a functional preinitiation complex with RNA polymerase II and the general transcription factors.</text>
</comment>
<evidence type="ECO:0000256" key="8">
    <source>
        <dbReference type="RuleBase" id="RU364150"/>
    </source>
</evidence>
<dbReference type="Pfam" id="PF09637">
    <property type="entry name" value="Med18"/>
    <property type="match status" value="1"/>
</dbReference>
<dbReference type="AlphaFoldDB" id="A0A9P4IZK5"/>
<comment type="caution">
    <text evidence="9">The sequence shown here is derived from an EMBL/GenBank/DDBJ whole genome shotgun (WGS) entry which is preliminary data.</text>
</comment>
<dbReference type="InterPro" id="IPR019095">
    <property type="entry name" value="Mediator_Med18"/>
</dbReference>
<dbReference type="EMBL" id="ML996089">
    <property type="protein sequence ID" value="KAF2150565.1"/>
    <property type="molecule type" value="Genomic_DNA"/>
</dbReference>
<keyword evidence="6 8" id="KW-0539">Nucleus</keyword>
<comment type="similarity">
    <text evidence="2 8">Belongs to the Mediator complex subunit 18 family.</text>
</comment>
<dbReference type="GO" id="GO:0006357">
    <property type="term" value="P:regulation of transcription by RNA polymerase II"/>
    <property type="evidence" value="ECO:0007669"/>
    <property type="project" value="InterPro"/>
</dbReference>
<dbReference type="GO" id="GO:0070847">
    <property type="term" value="C:core mediator complex"/>
    <property type="evidence" value="ECO:0007669"/>
    <property type="project" value="TreeGrafter"/>
</dbReference>
<proteinExistence type="inferred from homology"/>
<dbReference type="GO" id="GO:0006369">
    <property type="term" value="P:termination of RNA polymerase II transcription"/>
    <property type="evidence" value="ECO:0007669"/>
    <property type="project" value="TreeGrafter"/>
</dbReference>